<dbReference type="Pfam" id="PF00892">
    <property type="entry name" value="EamA"/>
    <property type="match status" value="2"/>
</dbReference>
<dbReference type="Gene3D" id="1.10.3730.20">
    <property type="match status" value="1"/>
</dbReference>
<dbReference type="InterPro" id="IPR000620">
    <property type="entry name" value="EamA_dom"/>
</dbReference>
<accession>A0A517DXZ9</accession>
<evidence type="ECO:0000256" key="3">
    <source>
        <dbReference type="ARBA" id="ARBA00022475"/>
    </source>
</evidence>
<dbReference type="EMBL" id="CP036259">
    <property type="protein sequence ID" value="QDR82231.1"/>
    <property type="molecule type" value="Genomic_DNA"/>
</dbReference>
<comment type="similarity">
    <text evidence="2">Belongs to the EamA transporter family.</text>
</comment>
<keyword evidence="3" id="KW-1003">Cell membrane</keyword>
<keyword evidence="4 7" id="KW-0812">Transmembrane</keyword>
<keyword evidence="5 7" id="KW-1133">Transmembrane helix</keyword>
<name>A0A517DXZ9_9FIRM</name>
<feature type="domain" description="EamA" evidence="8">
    <location>
        <begin position="22"/>
        <end position="155"/>
    </location>
</feature>
<dbReference type="InterPro" id="IPR037185">
    <property type="entry name" value="EmrE-like"/>
</dbReference>
<proteinExistence type="inferred from homology"/>
<dbReference type="InterPro" id="IPR051258">
    <property type="entry name" value="Diverse_Substrate_Transporter"/>
</dbReference>
<evidence type="ECO:0000256" key="5">
    <source>
        <dbReference type="ARBA" id="ARBA00022989"/>
    </source>
</evidence>
<protein>
    <submittedName>
        <fullName evidence="9">2A78: carboxylate/amino acid/amine transporter</fullName>
    </submittedName>
</protein>
<dbReference type="SUPFAM" id="SSF103481">
    <property type="entry name" value="Multidrug resistance efflux transporter EmrE"/>
    <property type="match status" value="2"/>
</dbReference>
<feature type="transmembrane region" description="Helical" evidence="7">
    <location>
        <begin position="194"/>
        <end position="215"/>
    </location>
</feature>
<feature type="transmembrane region" description="Helical" evidence="7">
    <location>
        <begin position="168"/>
        <end position="188"/>
    </location>
</feature>
<evidence type="ECO:0000313" key="9">
    <source>
        <dbReference type="EMBL" id="QDR82231.1"/>
    </source>
</evidence>
<keyword evidence="6 7" id="KW-0472">Membrane</keyword>
<keyword evidence="10" id="KW-1185">Reference proteome</keyword>
<dbReference type="PANTHER" id="PTHR42920">
    <property type="entry name" value="OS03G0707200 PROTEIN-RELATED"/>
    <property type="match status" value="1"/>
</dbReference>
<feature type="transmembrane region" description="Helical" evidence="7">
    <location>
        <begin position="12"/>
        <end position="37"/>
    </location>
</feature>
<feature type="transmembrane region" description="Helical" evidence="7">
    <location>
        <begin position="88"/>
        <end position="108"/>
    </location>
</feature>
<reference evidence="9 10" key="1">
    <citation type="submission" date="2019-02" db="EMBL/GenBank/DDBJ databases">
        <title>Closed genome of Sporomusa termitida DSM 4440.</title>
        <authorList>
            <person name="Poehlein A."/>
            <person name="Daniel R."/>
        </authorList>
    </citation>
    <scope>NUCLEOTIDE SEQUENCE [LARGE SCALE GENOMIC DNA]</scope>
    <source>
        <strain evidence="9 10">DSM 4440</strain>
    </source>
</reference>
<evidence type="ECO:0000259" key="8">
    <source>
        <dbReference type="Pfam" id="PF00892"/>
    </source>
</evidence>
<sequence length="318" mass="33930">MLHLLHLGNDKGVYTMSAVRSNLLLLLAAAIWGLAFVAQRVGMDHIGPFAFNGIRFVLGSLSLLPLIFHFGRNRQPTRAGEPADAVKAGILAGLVLFAGASLQQIGLIYTTAGKAAFITCLYIVIVPILGIFLKHCISRTTWLSSLLALSGLYLLCVKENFSIAYGDFLELVGALFWSVHILLIAHFANRVDVLKLSLCQFITCAVLSLGAAFYWETITSEGVAGALIPLLYGGIFSVGIAYTLQVVGQKYSPPAHAAIILSMETVFAAIGGFLLLDERLGEKELTGCALMLAGMLLTQLQSLRSADAVAEEASGKTG</sequence>
<feature type="transmembrane region" description="Helical" evidence="7">
    <location>
        <begin position="256"/>
        <end position="276"/>
    </location>
</feature>
<organism evidence="9 10">
    <name type="scientific">Sporomusa termitida</name>
    <dbReference type="NCBI Taxonomy" id="2377"/>
    <lineage>
        <taxon>Bacteria</taxon>
        <taxon>Bacillati</taxon>
        <taxon>Bacillota</taxon>
        <taxon>Negativicutes</taxon>
        <taxon>Selenomonadales</taxon>
        <taxon>Sporomusaceae</taxon>
        <taxon>Sporomusa</taxon>
    </lineage>
</organism>
<evidence type="ECO:0000256" key="4">
    <source>
        <dbReference type="ARBA" id="ARBA00022692"/>
    </source>
</evidence>
<feature type="transmembrane region" description="Helical" evidence="7">
    <location>
        <begin position="49"/>
        <end position="68"/>
    </location>
</feature>
<dbReference type="AlphaFoldDB" id="A0A517DXZ9"/>
<feature type="transmembrane region" description="Helical" evidence="7">
    <location>
        <begin position="115"/>
        <end position="133"/>
    </location>
</feature>
<gene>
    <name evidence="9" type="ORF">SPTER_36550</name>
</gene>
<evidence type="ECO:0000256" key="1">
    <source>
        <dbReference type="ARBA" id="ARBA00004651"/>
    </source>
</evidence>
<feature type="domain" description="EamA" evidence="8">
    <location>
        <begin position="165"/>
        <end position="298"/>
    </location>
</feature>
<dbReference type="KEGG" id="sted:SPTER_36550"/>
<evidence type="ECO:0000256" key="2">
    <source>
        <dbReference type="ARBA" id="ARBA00007362"/>
    </source>
</evidence>
<dbReference type="Proteomes" id="UP000320776">
    <property type="component" value="Chromosome"/>
</dbReference>
<feature type="transmembrane region" description="Helical" evidence="7">
    <location>
        <begin position="222"/>
        <end position="244"/>
    </location>
</feature>
<comment type="subcellular location">
    <subcellularLocation>
        <location evidence="1">Cell membrane</location>
        <topology evidence="1">Multi-pass membrane protein</topology>
    </subcellularLocation>
</comment>
<dbReference type="PANTHER" id="PTHR42920:SF5">
    <property type="entry name" value="EAMA DOMAIN-CONTAINING PROTEIN"/>
    <property type="match status" value="1"/>
</dbReference>
<evidence type="ECO:0000313" key="10">
    <source>
        <dbReference type="Proteomes" id="UP000320776"/>
    </source>
</evidence>
<dbReference type="GO" id="GO:0005886">
    <property type="term" value="C:plasma membrane"/>
    <property type="evidence" value="ECO:0007669"/>
    <property type="project" value="UniProtKB-SubCell"/>
</dbReference>
<evidence type="ECO:0000256" key="6">
    <source>
        <dbReference type="ARBA" id="ARBA00023136"/>
    </source>
</evidence>
<evidence type="ECO:0000256" key="7">
    <source>
        <dbReference type="SAM" id="Phobius"/>
    </source>
</evidence>